<protein>
    <submittedName>
        <fullName evidence="1">Uncharacterized protein</fullName>
    </submittedName>
</protein>
<comment type="caution">
    <text evidence="1">The sequence shown here is derived from an EMBL/GenBank/DDBJ whole genome shotgun (WGS) entry which is preliminary data.</text>
</comment>
<evidence type="ECO:0000313" key="2">
    <source>
        <dbReference type="Proteomes" id="UP001227268"/>
    </source>
</evidence>
<accession>A0ACC2UZB6</accession>
<proteinExistence type="predicted"/>
<evidence type="ECO:0000313" key="1">
    <source>
        <dbReference type="EMBL" id="KAJ9092106.1"/>
    </source>
</evidence>
<dbReference type="Proteomes" id="UP001227268">
    <property type="component" value="Unassembled WGS sequence"/>
</dbReference>
<name>A0ACC2UZB6_9TREE</name>
<dbReference type="EMBL" id="JASBWT010000042">
    <property type="protein sequence ID" value="KAJ9092106.1"/>
    <property type="molecule type" value="Genomic_DNA"/>
</dbReference>
<gene>
    <name evidence="1" type="ORF">QFC21_006972</name>
</gene>
<organism evidence="1 2">
    <name type="scientific">Naganishia friedmannii</name>
    <dbReference type="NCBI Taxonomy" id="89922"/>
    <lineage>
        <taxon>Eukaryota</taxon>
        <taxon>Fungi</taxon>
        <taxon>Dikarya</taxon>
        <taxon>Basidiomycota</taxon>
        <taxon>Agaricomycotina</taxon>
        <taxon>Tremellomycetes</taxon>
        <taxon>Filobasidiales</taxon>
        <taxon>Filobasidiaceae</taxon>
        <taxon>Naganishia</taxon>
    </lineage>
</organism>
<sequence length="821" mass="88778">MRHTITQNSTNALAGPSGTSPNGFTTLQTSATPDATGDDQQDDDDLSSLPDEYKEEKDKDSDDDVAIVARSTWKGKERMIIHSDDDDDDESDEDVYVERQEEKLKRERQREKEKGLHREQRHRQSHAAHQYQHEKLFGGGANRESSAKRKSTRRRCRKHSRRNRHRHDLDEVGGSSSDEDDLEPSPAAIGHPGIIAAPDTTNDVPLPEGIDPKNVEDIFLGLTAVPAPADWSEDDEDEGILFQALDDWHDSDDDMDAGSEASDDSGNGTSDTDMLDEDDAFDAAFGLGDLEMPLVLMEDWSGNLVFAQPRISAEGGSNSRSSTSVSREKEKRRSRKGSGTGSTTNGEGPVLLVDEGALEEWDENVFDDGGDAYDGDTTDSLPDEDMPSPPNLMSFSGMAVSGVEAHNAAAFGVTTVDEAALARDLGVPLADARNLLERARAEEQQQLLGGVSNLSMTGTEEPTIMESPIDALSVDPSVHALQTLFMDTNPGVSTSSTVTTPNTNTEVSPHPANAIPTLVTTQSTPPPSAHGFPIMGAFLPEHDHPDRVAVIDGTGKITPSPFMRRGGPRGRARGGSQTGAKGSKVKRQALGASPSTNGRRPRYSSVPAGRGHLSDGARGSPLRLSQRESFDREDTSSDHEDMAEPISLDDVLDTSALHHHGHDTDQDEEIYGSRHLRNLRRWEKVPITTFRRSRNSNAPFTSSTGLFAADGSSPSLNTQGFTHGPTSGAILRPTFASPSIASTLAMDSSTGYPVSPILEATDQADVRNGKAQHRTDKRSTARDSKKVKKQDQQQQHKTSRNGGLVRNRTASAGSMPPLRLS</sequence>
<keyword evidence="2" id="KW-1185">Reference proteome</keyword>
<reference evidence="1" key="1">
    <citation type="submission" date="2023-04" db="EMBL/GenBank/DDBJ databases">
        <title>Draft Genome sequencing of Naganishia species isolated from polar environments using Oxford Nanopore Technology.</title>
        <authorList>
            <person name="Leo P."/>
            <person name="Venkateswaran K."/>
        </authorList>
    </citation>
    <scope>NUCLEOTIDE SEQUENCE</scope>
    <source>
        <strain evidence="1">MNA-CCFEE 5423</strain>
    </source>
</reference>